<gene>
    <name evidence="1" type="ORF">SAMN05444362_12124</name>
</gene>
<keyword evidence="2" id="KW-1185">Reference proteome</keyword>
<dbReference type="STRING" id="1346286.SAMN05444362_12124"/>
<dbReference type="Proteomes" id="UP000184480">
    <property type="component" value="Unassembled WGS sequence"/>
</dbReference>
<organism evidence="1 2">
    <name type="scientific">Dysgonomonas macrotermitis</name>
    <dbReference type="NCBI Taxonomy" id="1346286"/>
    <lineage>
        <taxon>Bacteria</taxon>
        <taxon>Pseudomonadati</taxon>
        <taxon>Bacteroidota</taxon>
        <taxon>Bacteroidia</taxon>
        <taxon>Bacteroidales</taxon>
        <taxon>Dysgonomonadaceae</taxon>
        <taxon>Dysgonomonas</taxon>
    </lineage>
</organism>
<dbReference type="RefSeq" id="WP_062184250.1">
    <property type="nucleotide sequence ID" value="NZ_BBXL01000026.1"/>
</dbReference>
<proteinExistence type="predicted"/>
<name>A0A1M5IVL1_9BACT</name>
<sequence length="197" mass="21538">MPPGIKYNMPPEVERELCNEQTIYRMIGGFNWDITGLPAGYKIPFLAPIKVTHNPQKAVLVKNVKVVEVAAVGATSIKIQKGSLIEKSFNISDGEKVISVGSDANSIDTSDESFDLITVSALENAIEEGQVLTEATSATDPTPKNVANKLNYERNKVAVAGQTLTAIGQVFEIKEKDLYLPISKWDKEALGHLFMFI</sequence>
<dbReference type="EMBL" id="FQUC01000021">
    <property type="protein sequence ID" value="SHG32010.1"/>
    <property type="molecule type" value="Genomic_DNA"/>
</dbReference>
<dbReference type="AlphaFoldDB" id="A0A1M5IVL1"/>
<evidence type="ECO:0000313" key="1">
    <source>
        <dbReference type="EMBL" id="SHG32010.1"/>
    </source>
</evidence>
<accession>A0A1M5IVL1</accession>
<evidence type="ECO:0000313" key="2">
    <source>
        <dbReference type="Proteomes" id="UP000184480"/>
    </source>
</evidence>
<reference evidence="2" key="1">
    <citation type="submission" date="2016-11" db="EMBL/GenBank/DDBJ databases">
        <authorList>
            <person name="Varghese N."/>
            <person name="Submissions S."/>
        </authorList>
    </citation>
    <scope>NUCLEOTIDE SEQUENCE [LARGE SCALE GENOMIC DNA]</scope>
    <source>
        <strain evidence="2">DSM 27370</strain>
    </source>
</reference>
<protein>
    <submittedName>
        <fullName evidence="1">Uncharacterized protein</fullName>
    </submittedName>
</protein>
<dbReference type="OrthoDB" id="1428785at2"/>